<evidence type="ECO:0000313" key="2">
    <source>
        <dbReference type="EMBL" id="OAI13258.1"/>
    </source>
</evidence>
<feature type="transmembrane region" description="Helical" evidence="1">
    <location>
        <begin position="7"/>
        <end position="25"/>
    </location>
</feature>
<reference evidence="2 3" key="1">
    <citation type="submission" date="2016-03" db="EMBL/GenBank/DDBJ databases">
        <authorList>
            <person name="Ploux O."/>
        </authorList>
    </citation>
    <scope>NUCLEOTIDE SEQUENCE [LARGE SCALE GENOMIC DNA]</scope>
    <source>
        <strain evidence="2 3">R-45370</strain>
    </source>
</reference>
<accession>A0A177N5G1</accession>
<dbReference type="EMBL" id="LUUI01000122">
    <property type="protein sequence ID" value="OAI13258.1"/>
    <property type="molecule type" value="Genomic_DNA"/>
</dbReference>
<dbReference type="AlphaFoldDB" id="A0A177N5G1"/>
<feature type="transmembrane region" description="Helical" evidence="1">
    <location>
        <begin position="65"/>
        <end position="83"/>
    </location>
</feature>
<name>A0A177N5G1_9GAMM</name>
<gene>
    <name evidence="2" type="ORF">A1359_12720</name>
</gene>
<keyword evidence="1" id="KW-0812">Transmembrane</keyword>
<protein>
    <submittedName>
        <fullName evidence="2">Uncharacterized protein</fullName>
    </submittedName>
</protein>
<organism evidence="2 3">
    <name type="scientific">Methylomonas lenta</name>
    <dbReference type="NCBI Taxonomy" id="980561"/>
    <lineage>
        <taxon>Bacteria</taxon>
        <taxon>Pseudomonadati</taxon>
        <taxon>Pseudomonadota</taxon>
        <taxon>Gammaproteobacteria</taxon>
        <taxon>Methylococcales</taxon>
        <taxon>Methylococcaceae</taxon>
        <taxon>Methylomonas</taxon>
    </lineage>
</organism>
<proteinExistence type="predicted"/>
<keyword evidence="3" id="KW-1185">Reference proteome</keyword>
<evidence type="ECO:0000256" key="1">
    <source>
        <dbReference type="SAM" id="Phobius"/>
    </source>
</evidence>
<evidence type="ECO:0000313" key="3">
    <source>
        <dbReference type="Proteomes" id="UP000078476"/>
    </source>
</evidence>
<dbReference type="Proteomes" id="UP000078476">
    <property type="component" value="Unassembled WGS sequence"/>
</dbReference>
<sequence>MEINIIDILNTGVTGFAFLMLYLGFKLTSDVQSKIFEQRPESFHDIEMYKEWKSLVCSQINNTRYFLGFSLFFFIGGILLLMYQAESKIILSISPPEQPYKTLVFHQTEKLDLNNTGRATILVKNEQNISIDINEVINKNIELSKNIKLQEEVLKRMAITNANASSDSGF</sequence>
<dbReference type="OrthoDB" id="7061660at2"/>
<dbReference type="RefSeq" id="WP_066984558.1">
    <property type="nucleotide sequence ID" value="NZ_LUUI01000122.1"/>
</dbReference>
<keyword evidence="1" id="KW-1133">Transmembrane helix</keyword>
<keyword evidence="1" id="KW-0472">Membrane</keyword>
<comment type="caution">
    <text evidence="2">The sequence shown here is derived from an EMBL/GenBank/DDBJ whole genome shotgun (WGS) entry which is preliminary data.</text>
</comment>